<proteinExistence type="predicted"/>
<keyword evidence="6 7" id="KW-0012">Acyltransferase</keyword>
<gene>
    <name evidence="7" type="ORF">ULVI_12720</name>
</gene>
<keyword evidence="2" id="KW-1003">Cell membrane</keyword>
<keyword evidence="5" id="KW-0472">Membrane</keyword>
<dbReference type="GO" id="GO:0016746">
    <property type="term" value="F:acyltransferase activity"/>
    <property type="evidence" value="ECO:0007669"/>
    <property type="project" value="UniProtKB-KW"/>
</dbReference>
<evidence type="ECO:0000256" key="4">
    <source>
        <dbReference type="ARBA" id="ARBA00022679"/>
    </source>
</evidence>
<organism evidence="7 8">
    <name type="scientific">Cochleicola gelatinilyticus</name>
    <dbReference type="NCBI Taxonomy" id="1763537"/>
    <lineage>
        <taxon>Bacteria</taxon>
        <taxon>Pseudomonadati</taxon>
        <taxon>Bacteroidota</taxon>
        <taxon>Flavobacteriia</taxon>
        <taxon>Flavobacteriales</taxon>
        <taxon>Flavobacteriaceae</taxon>
        <taxon>Cochleicola</taxon>
    </lineage>
</organism>
<evidence type="ECO:0000313" key="8">
    <source>
        <dbReference type="Proteomes" id="UP000077013"/>
    </source>
</evidence>
<reference evidence="7 8" key="1">
    <citation type="submission" date="2016-02" db="EMBL/GenBank/DDBJ databases">
        <title>Ulvibacter sp. LPB0005, isolated from Thais luteostoma.</title>
        <authorList>
            <person name="Shin S.-K."/>
            <person name="Yi H."/>
        </authorList>
    </citation>
    <scope>NUCLEOTIDE SEQUENCE [LARGE SCALE GENOMIC DNA]</scope>
    <source>
        <strain evidence="7 8">LPB0005</strain>
    </source>
</reference>
<dbReference type="RefSeq" id="WP_068593213.1">
    <property type="nucleotide sequence ID" value="NZ_LRXL01000049.1"/>
</dbReference>
<dbReference type="Pfam" id="PF03279">
    <property type="entry name" value="Lip_A_acyltrans"/>
    <property type="match status" value="1"/>
</dbReference>
<dbReference type="OrthoDB" id="9801955at2"/>
<evidence type="ECO:0000256" key="3">
    <source>
        <dbReference type="ARBA" id="ARBA00022519"/>
    </source>
</evidence>
<dbReference type="PANTHER" id="PTHR30606:SF10">
    <property type="entry name" value="PHOSPHATIDYLINOSITOL MANNOSIDE ACYLTRANSFERASE"/>
    <property type="match status" value="1"/>
</dbReference>
<evidence type="ECO:0000256" key="6">
    <source>
        <dbReference type="ARBA" id="ARBA00023315"/>
    </source>
</evidence>
<accession>A0A167GAR1</accession>
<dbReference type="PANTHER" id="PTHR30606">
    <property type="entry name" value="LIPID A BIOSYNTHESIS LAUROYL ACYLTRANSFERASE"/>
    <property type="match status" value="1"/>
</dbReference>
<dbReference type="STRING" id="1763537.ULVI_12720"/>
<protein>
    <submittedName>
        <fullName evidence="7">Lipid A biosynthesis acyltransferase</fullName>
    </submittedName>
</protein>
<evidence type="ECO:0000256" key="5">
    <source>
        <dbReference type="ARBA" id="ARBA00023136"/>
    </source>
</evidence>
<dbReference type="GO" id="GO:0005886">
    <property type="term" value="C:plasma membrane"/>
    <property type="evidence" value="ECO:0007669"/>
    <property type="project" value="UniProtKB-SubCell"/>
</dbReference>
<dbReference type="Proteomes" id="UP000077013">
    <property type="component" value="Unassembled WGS sequence"/>
</dbReference>
<evidence type="ECO:0000256" key="2">
    <source>
        <dbReference type="ARBA" id="ARBA00022475"/>
    </source>
</evidence>
<dbReference type="InterPro" id="IPR004960">
    <property type="entry name" value="LipA_acyltrans"/>
</dbReference>
<name>A0A167GAR1_9FLAO</name>
<dbReference type="CDD" id="cd07984">
    <property type="entry name" value="LPLAT_LABLAT-like"/>
    <property type="match status" value="1"/>
</dbReference>
<dbReference type="PIRSF" id="PIRSF026649">
    <property type="entry name" value="MsbB"/>
    <property type="match status" value="1"/>
</dbReference>
<evidence type="ECO:0000313" key="7">
    <source>
        <dbReference type="EMBL" id="OAB77393.1"/>
    </source>
</evidence>
<keyword evidence="4 7" id="KW-0808">Transferase</keyword>
<dbReference type="AlphaFoldDB" id="A0A167GAR1"/>
<comment type="caution">
    <text evidence="7">The sequence shown here is derived from an EMBL/GenBank/DDBJ whole genome shotgun (WGS) entry which is preliminary data.</text>
</comment>
<keyword evidence="8" id="KW-1185">Reference proteome</keyword>
<sequence>MQRQLYLLVYPIIWLISKMPFWLLYLKSDMLYFLLYYIVGYRKKVIKQNLQLAFPEKLEAERNLICKKFYKHLCDLIFEAIKGMTITEKELGKRYTFENLEVLKELHKKQKSVLLMSGHYANWEWSGVLNNQNSYKNYAVYKKIENPYFDSFVKNLRERFGATLIKSKHVIPALYRSVKKDILSVTLIISDQSPRPDANGHRDLFMGIDVPVYTGTESLAKKLDFATVYFKVEKVKRGFYSVRFIPLAEDPNTKEDFEITRLFLNELEAQIRKHPEYYLWSHRRWKYRKTEN</sequence>
<keyword evidence="3" id="KW-0997">Cell inner membrane</keyword>
<comment type="subcellular location">
    <subcellularLocation>
        <location evidence="1">Cell inner membrane</location>
    </subcellularLocation>
</comment>
<evidence type="ECO:0000256" key="1">
    <source>
        <dbReference type="ARBA" id="ARBA00004533"/>
    </source>
</evidence>
<dbReference type="GO" id="GO:0009247">
    <property type="term" value="P:glycolipid biosynthetic process"/>
    <property type="evidence" value="ECO:0007669"/>
    <property type="project" value="UniProtKB-ARBA"/>
</dbReference>
<dbReference type="EMBL" id="LRXL01000049">
    <property type="protein sequence ID" value="OAB77393.1"/>
    <property type="molecule type" value="Genomic_DNA"/>
</dbReference>